<accession>A0A7S7NKC6</accession>
<organism evidence="1 2">
    <name type="scientific">Paludibaculum fermentans</name>
    <dbReference type="NCBI Taxonomy" id="1473598"/>
    <lineage>
        <taxon>Bacteria</taxon>
        <taxon>Pseudomonadati</taxon>
        <taxon>Acidobacteriota</taxon>
        <taxon>Terriglobia</taxon>
        <taxon>Bryobacterales</taxon>
        <taxon>Bryobacteraceae</taxon>
        <taxon>Paludibaculum</taxon>
    </lineage>
</organism>
<sequence>MPADLNTPEAVEHFRKAARAFTQSATVSREAALAVLVKEGIATKSGKLTKRYR</sequence>
<dbReference type="Proteomes" id="UP000593892">
    <property type="component" value="Chromosome"/>
</dbReference>
<dbReference type="RefSeq" id="WP_194446901.1">
    <property type="nucleotide sequence ID" value="NZ_CP063849.1"/>
</dbReference>
<protein>
    <submittedName>
        <fullName evidence="1">Uncharacterized protein</fullName>
    </submittedName>
</protein>
<dbReference type="KEGG" id="pfer:IRI77_20565"/>
<keyword evidence="2" id="KW-1185">Reference proteome</keyword>
<proteinExistence type="predicted"/>
<evidence type="ECO:0000313" key="2">
    <source>
        <dbReference type="Proteomes" id="UP000593892"/>
    </source>
</evidence>
<dbReference type="EMBL" id="CP063849">
    <property type="protein sequence ID" value="QOY85231.1"/>
    <property type="molecule type" value="Genomic_DNA"/>
</dbReference>
<gene>
    <name evidence="1" type="ORF">IRI77_20565</name>
</gene>
<dbReference type="AlphaFoldDB" id="A0A7S7NKC6"/>
<evidence type="ECO:0000313" key="1">
    <source>
        <dbReference type="EMBL" id="QOY85231.1"/>
    </source>
</evidence>
<reference evidence="1 2" key="1">
    <citation type="submission" date="2020-10" db="EMBL/GenBank/DDBJ databases">
        <title>Complete genome sequence of Paludibaculum fermentans P105T, a facultatively anaerobic acidobacterium capable of dissimilatory Fe(III) reduction.</title>
        <authorList>
            <person name="Dedysh S.N."/>
            <person name="Beletsky A.V."/>
            <person name="Kulichevskaya I.S."/>
            <person name="Mardanov A.V."/>
            <person name="Ravin N.V."/>
        </authorList>
    </citation>
    <scope>NUCLEOTIDE SEQUENCE [LARGE SCALE GENOMIC DNA]</scope>
    <source>
        <strain evidence="1 2">P105</strain>
    </source>
</reference>
<name>A0A7S7NKC6_PALFE</name>